<dbReference type="Pfam" id="PF07872">
    <property type="entry name" value="DUF1659"/>
    <property type="match status" value="1"/>
</dbReference>
<protein>
    <recommendedName>
        <fullName evidence="1">DUF1659 domain-containing protein</fullName>
    </recommendedName>
</protein>
<evidence type="ECO:0000313" key="4">
    <source>
        <dbReference type="Proteomes" id="UP000177894"/>
    </source>
</evidence>
<feature type="domain" description="DUF1659" evidence="1">
    <location>
        <begin position="5"/>
        <end position="73"/>
    </location>
</feature>
<evidence type="ECO:0000259" key="1">
    <source>
        <dbReference type="Pfam" id="PF07872"/>
    </source>
</evidence>
<dbReference type="RefSeq" id="WP_070963570.1">
    <property type="nucleotide sequence ID" value="NZ_CP017603.1"/>
</dbReference>
<dbReference type="EMBL" id="CP017603">
    <property type="protein sequence ID" value="AOY74689.1"/>
    <property type="molecule type" value="Genomic_DNA"/>
</dbReference>
<dbReference type="Proteomes" id="UP000192478">
    <property type="component" value="Chromosome"/>
</dbReference>
<reference evidence="3 5" key="2">
    <citation type="submission" date="2017-03" db="EMBL/GenBank/DDBJ databases">
        <title>Complete sequence of Clostridium formicaceticum DSM 92.</title>
        <authorList>
            <person name="Poehlein A."/>
            <person name="Karl M."/>
            <person name="Bengelsdorf F.R."/>
            <person name="Duerre P."/>
            <person name="Daniel R."/>
        </authorList>
    </citation>
    <scope>NUCLEOTIDE SEQUENCE [LARGE SCALE GENOMIC DNA]</scope>
    <source>
        <strain evidence="3 5">DSM 92</strain>
    </source>
</reference>
<sequence>MARKLNETRTASARFITATDPISGSHSYMTRSIANFKTDAPIETVYNVAGTIGLLYAYTLQKIFMAERCELVED</sequence>
<dbReference type="EMBL" id="CP020559">
    <property type="protein sequence ID" value="ARE89066.1"/>
    <property type="molecule type" value="Genomic_DNA"/>
</dbReference>
<gene>
    <name evidence="2" type="ORF">BJL90_01195</name>
    <name evidence="3" type="ORF">CLFO_34720</name>
</gene>
<evidence type="ECO:0000313" key="5">
    <source>
        <dbReference type="Proteomes" id="UP000192478"/>
    </source>
</evidence>
<organism evidence="3 5">
    <name type="scientific">Clostridium formicaceticum</name>
    <dbReference type="NCBI Taxonomy" id="1497"/>
    <lineage>
        <taxon>Bacteria</taxon>
        <taxon>Bacillati</taxon>
        <taxon>Bacillota</taxon>
        <taxon>Clostridia</taxon>
        <taxon>Eubacteriales</taxon>
        <taxon>Clostridiaceae</taxon>
        <taxon>Clostridium</taxon>
    </lineage>
</organism>
<accession>A0AAC9RN27</accession>
<evidence type="ECO:0000313" key="2">
    <source>
        <dbReference type="EMBL" id="AOY74689.1"/>
    </source>
</evidence>
<proteinExistence type="predicted"/>
<keyword evidence="4" id="KW-1185">Reference proteome</keyword>
<evidence type="ECO:0000313" key="3">
    <source>
        <dbReference type="EMBL" id="ARE89066.1"/>
    </source>
</evidence>
<dbReference type="AlphaFoldDB" id="A0AAC9RN27"/>
<name>A0AAC9RN27_9CLOT</name>
<reference evidence="2 4" key="1">
    <citation type="submission" date="2016-10" db="EMBL/GenBank/DDBJ databases">
        <title>Complete Genome Sequence of Acetogen Clostridium formicoaceticum ATCC 27076.</title>
        <authorList>
            <person name="Bao T."/>
            <person name="Cheng C."/>
            <person name="Zhao J."/>
            <person name="Yang S.-T."/>
            <person name="Wang J."/>
            <person name="Wang M."/>
        </authorList>
    </citation>
    <scope>NUCLEOTIDE SEQUENCE [LARGE SCALE GENOMIC DNA]</scope>
    <source>
        <strain evidence="2 4">ATCC 27076</strain>
    </source>
</reference>
<dbReference type="KEGG" id="cfm:BJL90_01195"/>
<dbReference type="Proteomes" id="UP000177894">
    <property type="component" value="Chromosome"/>
</dbReference>
<dbReference type="InterPro" id="IPR012454">
    <property type="entry name" value="DUF1659"/>
</dbReference>